<accession>A0A9Q0HD87</accession>
<feature type="transmembrane region" description="Helical" evidence="1">
    <location>
        <begin position="115"/>
        <end position="135"/>
    </location>
</feature>
<protein>
    <submittedName>
        <fullName evidence="2">Uncharacterized protein</fullName>
    </submittedName>
</protein>
<keyword evidence="1" id="KW-0472">Membrane</keyword>
<keyword evidence="1" id="KW-1133">Transmembrane helix</keyword>
<evidence type="ECO:0000313" key="2">
    <source>
        <dbReference type="EMBL" id="KAJ4963675.1"/>
    </source>
</evidence>
<evidence type="ECO:0000256" key="1">
    <source>
        <dbReference type="SAM" id="Phobius"/>
    </source>
</evidence>
<gene>
    <name evidence="2" type="ORF">NE237_023614</name>
</gene>
<dbReference type="EMBL" id="JAMYWD010000008">
    <property type="protein sequence ID" value="KAJ4963675.1"/>
    <property type="molecule type" value="Genomic_DNA"/>
</dbReference>
<sequence length="136" mass="15147">MWSSIASLSDGTHYPSKGIMHDAAWVLSAFDGGGDDSGTVGNKLAFSVVVAHLWQERNLRIFRNKSRSKEIIIKHIKADVSIGACLSTSGSRLRPEADSFRHLDTSLFPEIELCWFLLFLWFCLVLGLGDFVPFCI</sequence>
<proteinExistence type="predicted"/>
<evidence type="ECO:0000313" key="3">
    <source>
        <dbReference type="Proteomes" id="UP001141806"/>
    </source>
</evidence>
<name>A0A9Q0HD87_9MAGN</name>
<reference evidence="2" key="1">
    <citation type="journal article" date="2023" name="Plant J.">
        <title>The genome of the king protea, Protea cynaroides.</title>
        <authorList>
            <person name="Chang J."/>
            <person name="Duong T.A."/>
            <person name="Schoeman C."/>
            <person name="Ma X."/>
            <person name="Roodt D."/>
            <person name="Barker N."/>
            <person name="Li Z."/>
            <person name="Van de Peer Y."/>
            <person name="Mizrachi E."/>
        </authorList>
    </citation>
    <scope>NUCLEOTIDE SEQUENCE</scope>
    <source>
        <tissue evidence="2">Young leaves</tissue>
    </source>
</reference>
<comment type="caution">
    <text evidence="2">The sequence shown here is derived from an EMBL/GenBank/DDBJ whole genome shotgun (WGS) entry which is preliminary data.</text>
</comment>
<keyword evidence="3" id="KW-1185">Reference proteome</keyword>
<organism evidence="2 3">
    <name type="scientific">Protea cynaroides</name>
    <dbReference type="NCBI Taxonomy" id="273540"/>
    <lineage>
        <taxon>Eukaryota</taxon>
        <taxon>Viridiplantae</taxon>
        <taxon>Streptophyta</taxon>
        <taxon>Embryophyta</taxon>
        <taxon>Tracheophyta</taxon>
        <taxon>Spermatophyta</taxon>
        <taxon>Magnoliopsida</taxon>
        <taxon>Proteales</taxon>
        <taxon>Proteaceae</taxon>
        <taxon>Protea</taxon>
    </lineage>
</organism>
<keyword evidence="1" id="KW-0812">Transmembrane</keyword>
<dbReference type="AlphaFoldDB" id="A0A9Q0HD87"/>
<dbReference type="Proteomes" id="UP001141806">
    <property type="component" value="Unassembled WGS sequence"/>
</dbReference>